<dbReference type="RefSeq" id="WP_199110852.1">
    <property type="nucleotide sequence ID" value="NZ_JAHWXQ010000004.1"/>
</dbReference>
<evidence type="ECO:0000256" key="5">
    <source>
        <dbReference type="ARBA" id="ARBA00022827"/>
    </source>
</evidence>
<proteinExistence type="inferred from homology"/>
<reference evidence="9 10" key="1">
    <citation type="submission" date="2021-07" db="EMBL/GenBank/DDBJ databases">
        <authorList>
            <person name="Kim M.K."/>
        </authorList>
    </citation>
    <scope>NUCLEOTIDE SEQUENCE [LARGE SCALE GENOMIC DNA]</scope>
    <source>
        <strain evidence="9 10">HLY7-15</strain>
    </source>
</reference>
<comment type="cofactor">
    <cofactor evidence="1">
        <name>FAD</name>
        <dbReference type="ChEBI" id="CHEBI:57692"/>
    </cofactor>
</comment>
<dbReference type="InterPro" id="IPR036188">
    <property type="entry name" value="FAD/NAD-bd_sf"/>
</dbReference>
<accession>A0ABS6XE73</accession>
<dbReference type="EMBL" id="JAHWXQ010000004">
    <property type="protein sequence ID" value="MBW3366282.1"/>
    <property type="molecule type" value="Genomic_DNA"/>
</dbReference>
<comment type="caution">
    <text evidence="9">The sequence shown here is derived from an EMBL/GenBank/DDBJ whole genome shotgun (WGS) entry which is preliminary data.</text>
</comment>
<evidence type="ECO:0000256" key="4">
    <source>
        <dbReference type="ARBA" id="ARBA00022798"/>
    </source>
</evidence>
<dbReference type="PROSITE" id="PS00978">
    <property type="entry name" value="FAD_G3PDH_2"/>
    <property type="match status" value="1"/>
</dbReference>
<keyword evidence="10" id="KW-1185">Reference proteome</keyword>
<evidence type="ECO:0000313" key="10">
    <source>
        <dbReference type="Proteomes" id="UP000774935"/>
    </source>
</evidence>
<evidence type="ECO:0000256" key="6">
    <source>
        <dbReference type="ARBA" id="ARBA00023002"/>
    </source>
</evidence>
<dbReference type="InterPro" id="IPR006076">
    <property type="entry name" value="FAD-dep_OxRdtase"/>
</dbReference>
<sequence length="549" mass="59934">MHSKALEAEGSIFDRAKFVQRLKHETTTWDIIVVGGGATGLGVAVDAASRGYRTLLLEQSDYAKGTSSRSTKLVHGGVRYLAQGDVSLVYEALHERGLLLQNAPHLVHVQPFVIPSYSFFNQGFYGIGLKVYDWMAGKYRFKKTELLGKKTVQKLLPNVEQNGLKGGIIYYDGQFDDARLAVNLAQTCAEQGGVLLNYFKVTGLLKDASGKVAGVKARDLESSEEFELQAKVVVNATGVFVNDVLQMDKPAQDPLVRPSQGVHVVLDKSFLKSDTALMIPKTPDGRVLFAVPWHDHVLVGTTDTPLNTASLEPTALEDEINFILDTAGQYMTRKPHRKDVLSVFAGLRPLAAPAKGTNSTKEISRSHKLIVADSGLVTITGGKWTTYRKMAEDTLEQAITIGKLAAKPCVTADLKIHGYAKPQPAPDHLDVYGSDAAGIKALMQQRPELNQKLIAAFPNTQAEVVWVVKHEMARTIEDVLARRMRVLFLNAKAAIDMAPAVAAIMAAELGLSEAWKQNQINSFIKLGNQYLLEAYDPAALKENSTSQVA</sequence>
<keyword evidence="5" id="KW-0274">FAD</keyword>
<dbReference type="PRINTS" id="PR01001">
    <property type="entry name" value="FADG3PDH"/>
</dbReference>
<evidence type="ECO:0000259" key="7">
    <source>
        <dbReference type="Pfam" id="PF01266"/>
    </source>
</evidence>
<evidence type="ECO:0000256" key="3">
    <source>
        <dbReference type="ARBA" id="ARBA00022630"/>
    </source>
</evidence>
<gene>
    <name evidence="9" type="ORF">KYK27_14560</name>
</gene>
<dbReference type="Gene3D" id="3.50.50.60">
    <property type="entry name" value="FAD/NAD(P)-binding domain"/>
    <property type="match status" value="1"/>
</dbReference>
<dbReference type="InterPro" id="IPR000447">
    <property type="entry name" value="G3P_DH_FAD-dep"/>
</dbReference>
<dbReference type="Pfam" id="PF01266">
    <property type="entry name" value="DAO"/>
    <property type="match status" value="1"/>
</dbReference>
<dbReference type="InterPro" id="IPR031656">
    <property type="entry name" value="DAO_C"/>
</dbReference>
<dbReference type="Pfam" id="PF16901">
    <property type="entry name" value="DAO_C"/>
    <property type="match status" value="1"/>
</dbReference>
<dbReference type="PANTHER" id="PTHR11985">
    <property type="entry name" value="GLYCEROL-3-PHOSPHATE DEHYDROGENASE"/>
    <property type="match status" value="1"/>
</dbReference>
<dbReference type="Proteomes" id="UP000774935">
    <property type="component" value="Unassembled WGS sequence"/>
</dbReference>
<dbReference type="Gene3D" id="3.30.9.10">
    <property type="entry name" value="D-Amino Acid Oxidase, subunit A, domain 2"/>
    <property type="match status" value="1"/>
</dbReference>
<comment type="similarity">
    <text evidence="2">Belongs to the FAD-dependent glycerol-3-phosphate dehydrogenase family.</text>
</comment>
<dbReference type="Gene3D" id="1.10.8.870">
    <property type="entry name" value="Alpha-glycerophosphate oxidase, cap domain"/>
    <property type="match status" value="1"/>
</dbReference>
<keyword evidence="6" id="KW-0560">Oxidoreductase</keyword>
<evidence type="ECO:0000259" key="8">
    <source>
        <dbReference type="Pfam" id="PF16901"/>
    </source>
</evidence>
<keyword evidence="4" id="KW-0319">Glycerol metabolism</keyword>
<keyword evidence="3" id="KW-0285">Flavoprotein</keyword>
<dbReference type="PANTHER" id="PTHR11985:SF35">
    <property type="entry name" value="ANAEROBIC GLYCEROL-3-PHOSPHATE DEHYDROGENASE SUBUNIT A"/>
    <property type="match status" value="1"/>
</dbReference>
<evidence type="ECO:0000256" key="1">
    <source>
        <dbReference type="ARBA" id="ARBA00001974"/>
    </source>
</evidence>
<feature type="domain" description="FAD dependent oxidoreductase" evidence="7">
    <location>
        <begin position="30"/>
        <end position="388"/>
    </location>
</feature>
<evidence type="ECO:0000256" key="2">
    <source>
        <dbReference type="ARBA" id="ARBA00007330"/>
    </source>
</evidence>
<evidence type="ECO:0000313" key="9">
    <source>
        <dbReference type="EMBL" id="MBW3366282.1"/>
    </source>
</evidence>
<dbReference type="SUPFAM" id="SSF51905">
    <property type="entry name" value="FAD/NAD(P)-binding domain"/>
    <property type="match status" value="1"/>
</dbReference>
<organism evidence="9 10">
    <name type="scientific">Pontibacter populi</name>
    <dbReference type="NCBI Taxonomy" id="890055"/>
    <lineage>
        <taxon>Bacteria</taxon>
        <taxon>Pseudomonadati</taxon>
        <taxon>Bacteroidota</taxon>
        <taxon>Cytophagia</taxon>
        <taxon>Cytophagales</taxon>
        <taxon>Hymenobacteraceae</taxon>
        <taxon>Pontibacter</taxon>
    </lineage>
</organism>
<feature type="domain" description="Alpha-glycerophosphate oxidase C-terminal" evidence="8">
    <location>
        <begin position="427"/>
        <end position="514"/>
    </location>
</feature>
<protein>
    <submittedName>
        <fullName evidence="9">Glycerol-3-phosphate dehydrogenase/oxidase</fullName>
    </submittedName>
</protein>
<name>A0ABS6XE73_9BACT</name>
<dbReference type="InterPro" id="IPR038299">
    <property type="entry name" value="DAO_C_sf"/>
</dbReference>